<feature type="region of interest" description="Disordered" evidence="1">
    <location>
        <begin position="1"/>
        <end position="38"/>
    </location>
</feature>
<comment type="caution">
    <text evidence="2">The sequence shown here is derived from an EMBL/GenBank/DDBJ whole genome shotgun (WGS) entry which is preliminary data.</text>
</comment>
<accession>A0A5N3WKC3</accession>
<feature type="compositionally biased region" description="Low complexity" evidence="1">
    <location>
        <begin position="11"/>
        <end position="35"/>
    </location>
</feature>
<proteinExistence type="predicted"/>
<gene>
    <name evidence="2" type="ORF">FD754_006408</name>
</gene>
<name>A0A5N3WKC3_MUNMU</name>
<dbReference type="EMBL" id="VCEA01000001">
    <property type="protein sequence ID" value="KAB0362252.1"/>
    <property type="molecule type" value="Genomic_DNA"/>
</dbReference>
<keyword evidence="3" id="KW-1185">Reference proteome</keyword>
<reference evidence="2 3" key="1">
    <citation type="submission" date="2019-06" db="EMBL/GenBank/DDBJ databases">
        <title>Discovery of a novel chromosome fission-fusion reversal in muntjac.</title>
        <authorList>
            <person name="Mudd A.B."/>
            <person name="Bredeson J.V."/>
            <person name="Baum R."/>
            <person name="Hockemeyer D."/>
            <person name="Rokhsar D.S."/>
        </authorList>
    </citation>
    <scope>NUCLEOTIDE SEQUENCE [LARGE SCALE GENOMIC DNA]</scope>
    <source>
        <strain evidence="2">UTSW_UCB_Mm</strain>
        <tissue evidence="2">Fibroblast cell line</tissue>
    </source>
</reference>
<evidence type="ECO:0000256" key="1">
    <source>
        <dbReference type="SAM" id="MobiDB-lite"/>
    </source>
</evidence>
<sequence length="119" mass="12358">MQALKVPFTVSPASASSPSSASRATAGPASGSPARQLPQRARGISDFLVLFIHCPGALGAAQRLQRRGQRVAAELEEEKVASGSQPQGPTPTPGQPFAQAAPWPEPVAGQKRQPRGQLL</sequence>
<dbReference type="Proteomes" id="UP000326458">
    <property type="component" value="Unassembled WGS sequence"/>
</dbReference>
<dbReference type="AlphaFoldDB" id="A0A5N3WKC3"/>
<evidence type="ECO:0000313" key="3">
    <source>
        <dbReference type="Proteomes" id="UP000326458"/>
    </source>
</evidence>
<organism evidence="2 3">
    <name type="scientific">Muntiacus muntjak</name>
    <name type="common">Barking deer</name>
    <name type="synonym">Indian muntjac</name>
    <dbReference type="NCBI Taxonomy" id="9888"/>
    <lineage>
        <taxon>Eukaryota</taxon>
        <taxon>Metazoa</taxon>
        <taxon>Chordata</taxon>
        <taxon>Craniata</taxon>
        <taxon>Vertebrata</taxon>
        <taxon>Euteleostomi</taxon>
        <taxon>Mammalia</taxon>
        <taxon>Eutheria</taxon>
        <taxon>Laurasiatheria</taxon>
        <taxon>Artiodactyla</taxon>
        <taxon>Ruminantia</taxon>
        <taxon>Pecora</taxon>
        <taxon>Cervidae</taxon>
        <taxon>Muntiacinae</taxon>
        <taxon>Muntiacus</taxon>
    </lineage>
</organism>
<protein>
    <submittedName>
        <fullName evidence="2">Uncharacterized protein</fullName>
    </submittedName>
</protein>
<evidence type="ECO:0000313" key="2">
    <source>
        <dbReference type="EMBL" id="KAB0362252.1"/>
    </source>
</evidence>
<feature type="region of interest" description="Disordered" evidence="1">
    <location>
        <begin position="74"/>
        <end position="119"/>
    </location>
</feature>